<evidence type="ECO:0000313" key="2">
    <source>
        <dbReference type="Proteomes" id="UP000694843"/>
    </source>
</evidence>
<dbReference type="Proteomes" id="UP000694843">
    <property type="component" value="Unplaced"/>
</dbReference>
<dbReference type="PANTHER" id="PTHR41158">
    <property type="entry name" value="AGAP010294-PA"/>
    <property type="match status" value="1"/>
</dbReference>
<feature type="transmembrane region" description="Helical" evidence="1">
    <location>
        <begin position="13"/>
        <end position="32"/>
    </location>
</feature>
<name>A0A979FFE6_HYAAZ</name>
<dbReference type="KEGG" id="hazt:125177616"/>
<keyword evidence="1" id="KW-0812">Transmembrane</keyword>
<keyword evidence="1" id="KW-1133">Transmembrane helix</keyword>
<reference evidence="3" key="1">
    <citation type="submission" date="2025-08" db="UniProtKB">
        <authorList>
            <consortium name="RefSeq"/>
        </authorList>
    </citation>
    <scope>IDENTIFICATION</scope>
    <source>
        <tissue evidence="3">Whole organism</tissue>
    </source>
</reference>
<evidence type="ECO:0000313" key="3">
    <source>
        <dbReference type="RefSeq" id="XP_047735623.1"/>
    </source>
</evidence>
<organism evidence="2 3">
    <name type="scientific">Hyalella azteca</name>
    <name type="common">Amphipod</name>
    <dbReference type="NCBI Taxonomy" id="294128"/>
    <lineage>
        <taxon>Eukaryota</taxon>
        <taxon>Metazoa</taxon>
        <taxon>Ecdysozoa</taxon>
        <taxon>Arthropoda</taxon>
        <taxon>Crustacea</taxon>
        <taxon>Multicrustacea</taxon>
        <taxon>Malacostraca</taxon>
        <taxon>Eumalacostraca</taxon>
        <taxon>Peracarida</taxon>
        <taxon>Amphipoda</taxon>
        <taxon>Senticaudata</taxon>
        <taxon>Talitrida</taxon>
        <taxon>Talitroidea</taxon>
        <taxon>Hyalellidae</taxon>
        <taxon>Hyalella</taxon>
    </lineage>
</organism>
<dbReference type="OrthoDB" id="6363498at2759"/>
<dbReference type="PANTHER" id="PTHR41158:SF2">
    <property type="entry name" value="AGAP010294-PA"/>
    <property type="match status" value="1"/>
</dbReference>
<dbReference type="GeneID" id="125177616"/>
<evidence type="ECO:0000256" key="1">
    <source>
        <dbReference type="SAM" id="Phobius"/>
    </source>
</evidence>
<sequence length="231" mass="25431">MTDLQASASGYGYVHYIDCNSALALLSFILFIDLLRDIVQQITTATTTAAPRRRRSRSLADYNAVNSNNSNFNMNFGHDSNLHSEFERNSVLEFIQMGGADGLYEELPHILLPLITSLSESSDGQHPTPCLSAPLCDANAALVRRFGEVGRIIGSLLSNVLAKAFTGGRVLAMQKVQEASRKGRQLLSCDNYFTRCKNSRPKYQLVHHANLSLSDGTENNSNAYNGIQFLP</sequence>
<proteinExistence type="predicted"/>
<gene>
    <name evidence="3" type="primary">LOC125177616</name>
</gene>
<protein>
    <submittedName>
        <fullName evidence="3">Uncharacterized protein LOC125177616</fullName>
    </submittedName>
</protein>
<dbReference type="AlphaFoldDB" id="A0A979FFE6"/>
<keyword evidence="2" id="KW-1185">Reference proteome</keyword>
<keyword evidence="1" id="KW-0472">Membrane</keyword>
<accession>A0A979FFE6</accession>
<dbReference type="RefSeq" id="XP_047735623.1">
    <property type="nucleotide sequence ID" value="XM_047879667.1"/>
</dbReference>